<evidence type="ECO:0000313" key="1">
    <source>
        <dbReference type="EMBL" id="MFC3072023.1"/>
    </source>
</evidence>
<evidence type="ECO:0000313" key="2">
    <source>
        <dbReference type="Proteomes" id="UP001595377"/>
    </source>
</evidence>
<dbReference type="RefSeq" id="WP_257315869.1">
    <property type="nucleotide sequence ID" value="NZ_JANFDG010000015.1"/>
</dbReference>
<organism evidence="1 2">
    <name type="scientific">Shinella pollutisoli</name>
    <dbReference type="NCBI Taxonomy" id="2250594"/>
    <lineage>
        <taxon>Bacteria</taxon>
        <taxon>Pseudomonadati</taxon>
        <taxon>Pseudomonadota</taxon>
        <taxon>Alphaproteobacteria</taxon>
        <taxon>Hyphomicrobiales</taxon>
        <taxon>Rhizobiaceae</taxon>
        <taxon>Shinella</taxon>
    </lineage>
</organism>
<dbReference type="Proteomes" id="UP001595377">
    <property type="component" value="Unassembled WGS sequence"/>
</dbReference>
<name>A0ABV7DCK8_9HYPH</name>
<keyword evidence="2" id="KW-1185">Reference proteome</keyword>
<reference evidence="2" key="1">
    <citation type="journal article" date="2019" name="Int. J. Syst. Evol. Microbiol.">
        <title>The Global Catalogue of Microorganisms (GCM) 10K type strain sequencing project: providing services to taxonomists for standard genome sequencing and annotation.</title>
        <authorList>
            <consortium name="The Broad Institute Genomics Platform"/>
            <consortium name="The Broad Institute Genome Sequencing Center for Infectious Disease"/>
            <person name="Wu L."/>
            <person name="Ma J."/>
        </authorList>
    </citation>
    <scope>NUCLEOTIDE SEQUENCE [LARGE SCALE GENOMIC DNA]</scope>
    <source>
        <strain evidence="2">KCTC 52677</strain>
    </source>
</reference>
<proteinExistence type="predicted"/>
<dbReference type="EMBL" id="JBHRSP010000003">
    <property type="protein sequence ID" value="MFC3072023.1"/>
    <property type="molecule type" value="Genomic_DNA"/>
</dbReference>
<sequence>MDALLSKEIQIALLENTVRRPSRNDIVVSDHVALPALDAINIFATDEAEAAAQREAFLGCWQAYLQAAD</sequence>
<protein>
    <submittedName>
        <fullName evidence="1">Uncharacterized protein</fullName>
    </submittedName>
</protein>
<gene>
    <name evidence="1" type="ORF">ACFOHH_02775</name>
</gene>
<comment type="caution">
    <text evidence="1">The sequence shown here is derived from an EMBL/GenBank/DDBJ whole genome shotgun (WGS) entry which is preliminary data.</text>
</comment>
<accession>A0ABV7DCK8</accession>